<evidence type="ECO:0000313" key="2">
    <source>
        <dbReference type="Proteomes" id="UP000239434"/>
    </source>
</evidence>
<dbReference type="AlphaFoldDB" id="A0A2S9IW09"/>
<dbReference type="Gene3D" id="3.40.50.1010">
    <property type="entry name" value="5'-nuclease"/>
    <property type="match status" value="1"/>
</dbReference>
<evidence type="ECO:0000313" key="1">
    <source>
        <dbReference type="EMBL" id="PRD44716.1"/>
    </source>
</evidence>
<dbReference type="InterPro" id="IPR044153">
    <property type="entry name" value="PIN_Pae0151-like"/>
</dbReference>
<organism evidence="1 2">
    <name type="scientific">Phyllobacterium phragmitis</name>
    <dbReference type="NCBI Taxonomy" id="2670329"/>
    <lineage>
        <taxon>Bacteria</taxon>
        <taxon>Pseudomonadati</taxon>
        <taxon>Pseudomonadota</taxon>
        <taxon>Alphaproteobacteria</taxon>
        <taxon>Hyphomicrobiales</taxon>
        <taxon>Phyllobacteriaceae</taxon>
        <taxon>Phyllobacterium</taxon>
    </lineage>
</organism>
<dbReference type="SUPFAM" id="SSF88723">
    <property type="entry name" value="PIN domain-like"/>
    <property type="match status" value="1"/>
</dbReference>
<accession>A0A2S9IW09</accession>
<dbReference type="EMBL" id="PVBR01000003">
    <property type="protein sequence ID" value="PRD44716.1"/>
    <property type="molecule type" value="Genomic_DNA"/>
</dbReference>
<proteinExistence type="predicted"/>
<dbReference type="InterPro" id="IPR029060">
    <property type="entry name" value="PIN-like_dom_sf"/>
</dbReference>
<protein>
    <submittedName>
        <fullName evidence="1">Uncharacterized protein</fullName>
    </submittedName>
</protein>
<keyword evidence="2" id="KW-1185">Reference proteome</keyword>
<gene>
    <name evidence="1" type="ORF">C5748_04790</name>
</gene>
<sequence>MQDEIRAWHEEGRRLPLKDAGRGSDVLVFEIAVRHQLSGNDGSYVALALEQKASLATADRKMAEAARREGVTIVGLLARG</sequence>
<dbReference type="CDD" id="cd09873">
    <property type="entry name" value="PIN_Pae0151-like"/>
    <property type="match status" value="1"/>
</dbReference>
<dbReference type="Proteomes" id="UP000239434">
    <property type="component" value="Unassembled WGS sequence"/>
</dbReference>
<name>A0A2S9IW09_9HYPH</name>
<comment type="caution">
    <text evidence="1">The sequence shown here is derived from an EMBL/GenBank/DDBJ whole genome shotgun (WGS) entry which is preliminary data.</text>
</comment>
<reference evidence="1 2" key="1">
    <citation type="submission" date="2018-02" db="EMBL/GenBank/DDBJ databases">
        <title>The draft genome of Phyllobacterium sp. 1N-3.</title>
        <authorList>
            <person name="Liu L."/>
            <person name="Li L."/>
            <person name="Zhang X."/>
            <person name="Wang T."/>
            <person name="Liang L."/>
        </authorList>
    </citation>
    <scope>NUCLEOTIDE SEQUENCE [LARGE SCALE GENOMIC DNA]</scope>
    <source>
        <strain evidence="1 2">1N-3</strain>
    </source>
</reference>